<keyword evidence="1" id="KW-0802">TPR repeat</keyword>
<dbReference type="PROSITE" id="PS50005">
    <property type="entry name" value="TPR"/>
    <property type="match status" value="1"/>
</dbReference>
<dbReference type="EMBL" id="CP000559">
    <property type="protein sequence ID" value="ABN06649.1"/>
    <property type="molecule type" value="Genomic_DNA"/>
</dbReference>
<evidence type="ECO:0000256" key="1">
    <source>
        <dbReference type="PROSITE-ProRule" id="PRU00339"/>
    </source>
</evidence>
<proteinExistence type="predicted"/>
<evidence type="ECO:0000313" key="3">
    <source>
        <dbReference type="Proteomes" id="UP000000365"/>
    </source>
</evidence>
<dbReference type="Proteomes" id="UP000000365">
    <property type="component" value="Chromosome"/>
</dbReference>
<feature type="repeat" description="TPR" evidence="1">
    <location>
        <begin position="43"/>
        <end position="76"/>
    </location>
</feature>
<dbReference type="InterPro" id="IPR011990">
    <property type="entry name" value="TPR-like_helical_dom_sf"/>
</dbReference>
<protein>
    <submittedName>
        <fullName evidence="2">TPR repeat-containing protein</fullName>
    </submittedName>
</protein>
<dbReference type="GeneID" id="4796081"/>
<evidence type="ECO:0000313" key="2">
    <source>
        <dbReference type="EMBL" id="ABN06649.1"/>
    </source>
</evidence>
<dbReference type="eggNOG" id="arCOG03032">
    <property type="taxonomic scope" value="Archaea"/>
</dbReference>
<dbReference type="AlphaFoldDB" id="A2SQP3"/>
<dbReference type="Gene3D" id="1.25.40.10">
    <property type="entry name" value="Tetratricopeptide repeat domain"/>
    <property type="match status" value="1"/>
</dbReference>
<dbReference type="STRING" id="410358.Mlab_0475"/>
<gene>
    <name evidence="2" type="ordered locus">Mlab_0475</name>
</gene>
<dbReference type="InterPro" id="IPR019734">
    <property type="entry name" value="TPR_rpt"/>
</dbReference>
<accession>A2SQP3</accession>
<dbReference type="HOGENOM" id="CLU_2217080_0_0_2"/>
<dbReference type="KEGG" id="mla:Mlab_0475"/>
<dbReference type="OrthoDB" id="115601at2157"/>
<dbReference type="SUPFAM" id="SSF48452">
    <property type="entry name" value="TPR-like"/>
    <property type="match status" value="1"/>
</dbReference>
<dbReference type="Pfam" id="PF13432">
    <property type="entry name" value="TPR_16"/>
    <property type="match status" value="1"/>
</dbReference>
<keyword evidence="3" id="KW-1185">Reference proteome</keyword>
<dbReference type="RefSeq" id="WP_011832850.1">
    <property type="nucleotide sequence ID" value="NC_008942.1"/>
</dbReference>
<organism evidence="2 3">
    <name type="scientific">Methanocorpusculum labreanum (strain ATCC 43576 / DSM 4855 / Z)</name>
    <dbReference type="NCBI Taxonomy" id="410358"/>
    <lineage>
        <taxon>Archaea</taxon>
        <taxon>Methanobacteriati</taxon>
        <taxon>Methanobacteriota</taxon>
        <taxon>Stenosarchaea group</taxon>
        <taxon>Methanomicrobia</taxon>
        <taxon>Methanomicrobiales</taxon>
        <taxon>Methanocorpusculaceae</taxon>
        <taxon>Methanocorpusculum</taxon>
    </lineage>
</organism>
<reference evidence="2 3" key="1">
    <citation type="journal article" date="2009" name="Stand. Genomic Sci.">
        <title>Complete genome sequence of Methanocorpusculum labreanum type strain Z.</title>
        <authorList>
            <person name="Anderson I.J."/>
            <person name="Sieprawska-Lupa M."/>
            <person name="Goltsman E."/>
            <person name="Lapidus A."/>
            <person name="Copeland A."/>
            <person name="Glavina Del Rio T."/>
            <person name="Tice H."/>
            <person name="Dalin E."/>
            <person name="Barry K."/>
            <person name="Pitluck S."/>
            <person name="Hauser L."/>
            <person name="Land M."/>
            <person name="Lucas S."/>
            <person name="Richardson P."/>
            <person name="Whitman W.B."/>
            <person name="Kyrpides N.C."/>
        </authorList>
    </citation>
    <scope>NUCLEOTIDE SEQUENCE [LARGE SCALE GENOMIC DNA]</scope>
    <source>
        <strain evidence="3">ATCC 43576 / DSM 4855 / Z</strain>
    </source>
</reference>
<name>A2SQP3_METLZ</name>
<sequence>MTFHPTNNPVFWKTTADNLLADERYEKAAEAYLRLTELLPNDAEAWKGRGTALIGLEKYGDAVSALERALILLPDDKPTLELLAECFDKLGAVEKKTACILRINDL</sequence>
<dbReference type="SMART" id="SM00028">
    <property type="entry name" value="TPR"/>
    <property type="match status" value="2"/>
</dbReference>